<proteinExistence type="predicted"/>
<dbReference type="STRING" id="543877.AM2010_2227"/>
<reference evidence="2 3" key="1">
    <citation type="submission" date="2015-06" db="EMBL/GenBank/DDBJ databases">
        <authorList>
            <person name="Kim K.M."/>
        </authorList>
    </citation>
    <scope>NUCLEOTIDE SEQUENCE [LARGE SCALE GENOMIC DNA]</scope>
    <source>
        <strain evidence="2 3">KCTC 22370</strain>
    </source>
</reference>
<protein>
    <recommendedName>
        <fullName evidence="4">Lipoprotein</fullName>
    </recommendedName>
</protein>
<keyword evidence="3" id="KW-1185">Reference proteome</keyword>
<evidence type="ECO:0008006" key="4">
    <source>
        <dbReference type="Google" id="ProtNLM"/>
    </source>
</evidence>
<dbReference type="AlphaFoldDB" id="A0A0G3X9Q8"/>
<sequence precursor="true">MRGIALISTLLPLSLALSGCLAKTAFDVATAPVRVAGKAIDVATTSQSEADEKRGRELRKREEELGRLERQYDKEMRECADGDRRACDKARKTYAEIQVLLPSVPREPEPR</sequence>
<dbReference type="Proteomes" id="UP000037643">
    <property type="component" value="Chromosome"/>
</dbReference>
<dbReference type="OrthoDB" id="7428913at2"/>
<feature type="chain" id="PRO_5002562612" description="Lipoprotein" evidence="1">
    <location>
        <begin position="23"/>
        <end position="111"/>
    </location>
</feature>
<feature type="signal peptide" evidence="1">
    <location>
        <begin position="1"/>
        <end position="22"/>
    </location>
</feature>
<evidence type="ECO:0000313" key="3">
    <source>
        <dbReference type="Proteomes" id="UP000037643"/>
    </source>
</evidence>
<dbReference type="EMBL" id="CP011805">
    <property type="protein sequence ID" value="AKM08285.1"/>
    <property type="molecule type" value="Genomic_DNA"/>
</dbReference>
<dbReference type="RefSeq" id="WP_047807133.1">
    <property type="nucleotide sequence ID" value="NZ_CP011805.1"/>
</dbReference>
<dbReference type="KEGG" id="amx:AM2010_2227"/>
<dbReference type="PROSITE" id="PS51257">
    <property type="entry name" value="PROKAR_LIPOPROTEIN"/>
    <property type="match status" value="1"/>
</dbReference>
<evidence type="ECO:0000256" key="1">
    <source>
        <dbReference type="SAM" id="SignalP"/>
    </source>
</evidence>
<name>A0A0G3X9Q8_9SPHN</name>
<evidence type="ECO:0000313" key="2">
    <source>
        <dbReference type="EMBL" id="AKM08285.1"/>
    </source>
</evidence>
<accession>A0A0G3X9Q8</accession>
<keyword evidence="1" id="KW-0732">Signal</keyword>
<dbReference type="PATRIC" id="fig|543877.4.peg.2261"/>
<gene>
    <name evidence="2" type="ORF">AM2010_2227</name>
</gene>
<organism evidence="2 3">
    <name type="scientific">Pelagerythrobacter marensis</name>
    <dbReference type="NCBI Taxonomy" id="543877"/>
    <lineage>
        <taxon>Bacteria</taxon>
        <taxon>Pseudomonadati</taxon>
        <taxon>Pseudomonadota</taxon>
        <taxon>Alphaproteobacteria</taxon>
        <taxon>Sphingomonadales</taxon>
        <taxon>Erythrobacteraceae</taxon>
        <taxon>Pelagerythrobacter</taxon>
    </lineage>
</organism>